<dbReference type="STRING" id="30066.A0A182UTP6"/>
<evidence type="ECO:0000313" key="3">
    <source>
        <dbReference type="EnsemblMetazoa" id="AMEM003465-PA"/>
    </source>
</evidence>
<dbReference type="Pfam" id="PF00097">
    <property type="entry name" value="zf-C3HC4"/>
    <property type="match status" value="1"/>
</dbReference>
<dbReference type="InterPro" id="IPR018957">
    <property type="entry name" value="Znf_C3HC4_RING-type"/>
</dbReference>
<dbReference type="EnsemblMetazoa" id="AMEM003465-RA">
    <property type="protein sequence ID" value="AMEM003465-PA"/>
    <property type="gene ID" value="AMEM003465"/>
</dbReference>
<dbReference type="VEuPathDB" id="VectorBase:AMEM003465"/>
<evidence type="ECO:0000256" key="1">
    <source>
        <dbReference type="ARBA" id="ARBA00022723"/>
    </source>
</evidence>
<reference evidence="3" key="1">
    <citation type="submission" date="2020-05" db="UniProtKB">
        <authorList>
            <consortium name="EnsemblMetazoa"/>
        </authorList>
    </citation>
    <scope>IDENTIFICATION</scope>
    <source>
        <strain evidence="3">MAF</strain>
    </source>
</reference>
<protein>
    <recommendedName>
        <fullName evidence="2">Zinc finger C3HC4 RING-type domain-containing protein</fullName>
    </recommendedName>
</protein>
<sequence>MLPICTICNHWLIEGVVAVRCGHLYHGTCLRMFSQRSIMPCSRLGNRRWMVCNYHWRRPGGSGDCGAGQRHIYLQYDAKRRETAREAYQLLEEIEKVEKELRFFRRHQLDGDGKCRECGGAVEKQTKGRGRKRRVDGVQAVLLTFYILGLDSSKVSNGEPGMRPATVATGLLS</sequence>
<dbReference type="AlphaFoldDB" id="A0A182UTP6"/>
<dbReference type="Proteomes" id="UP000075903">
    <property type="component" value="Unassembled WGS sequence"/>
</dbReference>
<keyword evidence="4" id="KW-1185">Reference proteome</keyword>
<feature type="domain" description="Zinc finger C3HC4 RING-type" evidence="2">
    <location>
        <begin position="5"/>
        <end position="41"/>
    </location>
</feature>
<name>A0A182UTP6_ANOME</name>
<evidence type="ECO:0000313" key="4">
    <source>
        <dbReference type="Proteomes" id="UP000075903"/>
    </source>
</evidence>
<dbReference type="GO" id="GO:0005634">
    <property type="term" value="C:nucleus"/>
    <property type="evidence" value="ECO:0007669"/>
    <property type="project" value="UniProtKB-ARBA"/>
</dbReference>
<dbReference type="GO" id="GO:0046872">
    <property type="term" value="F:metal ion binding"/>
    <property type="evidence" value="ECO:0007669"/>
    <property type="project" value="UniProtKB-KW"/>
</dbReference>
<organism evidence="3 4">
    <name type="scientific">Anopheles merus</name>
    <name type="common">Mosquito</name>
    <dbReference type="NCBI Taxonomy" id="30066"/>
    <lineage>
        <taxon>Eukaryota</taxon>
        <taxon>Metazoa</taxon>
        <taxon>Ecdysozoa</taxon>
        <taxon>Arthropoda</taxon>
        <taxon>Hexapoda</taxon>
        <taxon>Insecta</taxon>
        <taxon>Pterygota</taxon>
        <taxon>Neoptera</taxon>
        <taxon>Endopterygota</taxon>
        <taxon>Diptera</taxon>
        <taxon>Nematocera</taxon>
        <taxon>Culicoidea</taxon>
        <taxon>Culicidae</taxon>
        <taxon>Anophelinae</taxon>
        <taxon>Anopheles</taxon>
    </lineage>
</organism>
<accession>A0A182UTP6</accession>
<evidence type="ECO:0000259" key="2">
    <source>
        <dbReference type="Pfam" id="PF00097"/>
    </source>
</evidence>
<keyword evidence="1" id="KW-0479">Metal-binding</keyword>
<proteinExistence type="predicted"/>